<evidence type="ECO:0008006" key="6">
    <source>
        <dbReference type="Google" id="ProtNLM"/>
    </source>
</evidence>
<dbReference type="KEGG" id="more:E1B28_006869"/>
<evidence type="ECO:0000313" key="4">
    <source>
        <dbReference type="EMBL" id="KAG7093180.1"/>
    </source>
</evidence>
<reference evidence="4" key="1">
    <citation type="journal article" date="2021" name="Genome Biol. Evol.">
        <title>The assembled and annotated genome of the fairy-ring fungus Marasmius oreades.</title>
        <authorList>
            <person name="Hiltunen M."/>
            <person name="Ament-Velasquez S.L."/>
            <person name="Johannesson H."/>
        </authorList>
    </citation>
    <scope>NUCLEOTIDE SEQUENCE</scope>
    <source>
        <strain evidence="4">03SP1</strain>
    </source>
</reference>
<feature type="compositionally biased region" description="Low complexity" evidence="1">
    <location>
        <begin position="37"/>
        <end position="58"/>
    </location>
</feature>
<gene>
    <name evidence="4" type="ORF">E1B28_006869</name>
</gene>
<dbReference type="AlphaFoldDB" id="A0A9P7S0R4"/>
<dbReference type="GeneID" id="66075945"/>
<feature type="chain" id="PRO_5040469185" description="Mid2 domain-containing protein" evidence="3">
    <location>
        <begin position="22"/>
        <end position="265"/>
    </location>
</feature>
<accession>A0A9P7S0R4</accession>
<feature type="transmembrane region" description="Helical" evidence="2">
    <location>
        <begin position="125"/>
        <end position="145"/>
    </location>
</feature>
<feature type="signal peptide" evidence="3">
    <location>
        <begin position="1"/>
        <end position="21"/>
    </location>
</feature>
<feature type="compositionally biased region" description="Low complexity" evidence="1">
    <location>
        <begin position="86"/>
        <end position="109"/>
    </location>
</feature>
<organism evidence="4 5">
    <name type="scientific">Marasmius oreades</name>
    <name type="common">fairy-ring Marasmius</name>
    <dbReference type="NCBI Taxonomy" id="181124"/>
    <lineage>
        <taxon>Eukaryota</taxon>
        <taxon>Fungi</taxon>
        <taxon>Dikarya</taxon>
        <taxon>Basidiomycota</taxon>
        <taxon>Agaricomycotina</taxon>
        <taxon>Agaricomycetes</taxon>
        <taxon>Agaricomycetidae</taxon>
        <taxon>Agaricales</taxon>
        <taxon>Marasmiineae</taxon>
        <taxon>Marasmiaceae</taxon>
        <taxon>Marasmius</taxon>
    </lineage>
</organism>
<sequence>MRLSFPVLAFTLLNSQHVVWALTVTATSTLVEDASGTPIPTDQTTPTQTLTKTETETQSFGTTVTATEVVPIPAPSETIIKTELVTGTSTTSTPRETPTPSASTTTRPELGNVQATSRHMLKSGAIAGISVGVVMALIVIVILVWTRYRSKCSSPSSPLPTPLTEPVFPRERTERQTLARSFGMLINPHSPIERQVGDGGEVNAQEGDGWQRPLSYYWSTELPPAYNDSMRRARNEGIIVEDNGAFRSFSVRRGVGVLEGTGSKI</sequence>
<evidence type="ECO:0000256" key="3">
    <source>
        <dbReference type="SAM" id="SignalP"/>
    </source>
</evidence>
<comment type="caution">
    <text evidence="4">The sequence shown here is derived from an EMBL/GenBank/DDBJ whole genome shotgun (WGS) entry which is preliminary data.</text>
</comment>
<keyword evidence="5" id="KW-1185">Reference proteome</keyword>
<name>A0A9P7S0R4_9AGAR</name>
<feature type="region of interest" description="Disordered" evidence="1">
    <location>
        <begin position="33"/>
        <end position="61"/>
    </location>
</feature>
<dbReference type="Proteomes" id="UP001049176">
    <property type="component" value="Chromosome 4"/>
</dbReference>
<keyword evidence="3" id="KW-0732">Signal</keyword>
<dbReference type="EMBL" id="CM032184">
    <property type="protein sequence ID" value="KAG7093180.1"/>
    <property type="molecule type" value="Genomic_DNA"/>
</dbReference>
<keyword evidence="2" id="KW-1133">Transmembrane helix</keyword>
<feature type="region of interest" description="Disordered" evidence="1">
    <location>
        <begin position="83"/>
        <end position="109"/>
    </location>
</feature>
<evidence type="ECO:0000313" key="5">
    <source>
        <dbReference type="Proteomes" id="UP001049176"/>
    </source>
</evidence>
<protein>
    <recommendedName>
        <fullName evidence="6">Mid2 domain-containing protein</fullName>
    </recommendedName>
</protein>
<evidence type="ECO:0000256" key="2">
    <source>
        <dbReference type="SAM" id="Phobius"/>
    </source>
</evidence>
<dbReference type="RefSeq" id="XP_043009650.1">
    <property type="nucleotide sequence ID" value="XM_043151570.1"/>
</dbReference>
<proteinExistence type="predicted"/>
<keyword evidence="2" id="KW-0812">Transmembrane</keyword>
<evidence type="ECO:0000256" key="1">
    <source>
        <dbReference type="SAM" id="MobiDB-lite"/>
    </source>
</evidence>
<keyword evidence="2" id="KW-0472">Membrane</keyword>